<protein>
    <recommendedName>
        <fullName evidence="3">Secreted protein</fullName>
    </recommendedName>
</protein>
<dbReference type="RefSeq" id="WP_212555503.1">
    <property type="nucleotide sequence ID" value="NZ_JAGXOE010000212.1"/>
</dbReference>
<evidence type="ECO:0000313" key="1">
    <source>
        <dbReference type="EMBL" id="MBS4104492.1"/>
    </source>
</evidence>
<sequence length="176" mass="19080">MGWLRRRSGLERGLAAVCLVLAVLLGGTANRLAANEDRAREAERAERIERESPRNGVHLVGIDGLRGGTVDQAKADLKIDTRGNSVGIAAVRGFLIPDPTGDPVSDRVLGPMIVTAACLDQYTKPGPTLNFAVSTPEDYTDEVREQALSRSRSFNARLESLANCRPAYFAIYVNNE</sequence>
<comment type="caution">
    <text evidence="1">The sequence shown here is derived from an EMBL/GenBank/DDBJ whole genome shotgun (WGS) entry which is preliminary data.</text>
</comment>
<dbReference type="EMBL" id="JAGXOE010000212">
    <property type="protein sequence ID" value="MBS4104492.1"/>
    <property type="molecule type" value="Genomic_DNA"/>
</dbReference>
<keyword evidence="2" id="KW-1185">Reference proteome</keyword>
<organism evidence="1 2">
    <name type="scientific">Tsukamurella paurometabola</name>
    <name type="common">Corynebacterium paurometabolum</name>
    <dbReference type="NCBI Taxonomy" id="2061"/>
    <lineage>
        <taxon>Bacteria</taxon>
        <taxon>Bacillati</taxon>
        <taxon>Actinomycetota</taxon>
        <taxon>Actinomycetes</taxon>
        <taxon>Mycobacteriales</taxon>
        <taxon>Tsukamurellaceae</taxon>
        <taxon>Tsukamurella</taxon>
    </lineage>
</organism>
<name>A0ABS5NJL8_TSUPA</name>
<evidence type="ECO:0000313" key="2">
    <source>
        <dbReference type="Proteomes" id="UP000676853"/>
    </source>
</evidence>
<accession>A0ABS5NJL8</accession>
<gene>
    <name evidence="1" type="ORF">KFZ73_25090</name>
</gene>
<dbReference type="Proteomes" id="UP000676853">
    <property type="component" value="Unassembled WGS sequence"/>
</dbReference>
<reference evidence="1 2" key="1">
    <citation type="submission" date="2021-04" db="EMBL/GenBank/DDBJ databases">
        <title>Whole genome sequence analysis of a thiophenic sulfur metabolizing bacteria.</title>
        <authorList>
            <person name="Akhtar N."/>
            <person name="Akram J."/>
            <person name="Aslam A."/>
        </authorList>
    </citation>
    <scope>NUCLEOTIDE SEQUENCE [LARGE SCALE GENOMIC DNA]</scope>
    <source>
        <strain evidence="1 2">3OW</strain>
    </source>
</reference>
<evidence type="ECO:0008006" key="3">
    <source>
        <dbReference type="Google" id="ProtNLM"/>
    </source>
</evidence>
<proteinExistence type="predicted"/>